<keyword evidence="3" id="KW-1185">Reference proteome</keyword>
<dbReference type="Proteomes" id="UP001597110">
    <property type="component" value="Unassembled WGS sequence"/>
</dbReference>
<comment type="caution">
    <text evidence="2">The sequence shown here is derived from an EMBL/GenBank/DDBJ whole genome shotgun (WGS) entry which is preliminary data.</text>
</comment>
<evidence type="ECO:0000313" key="3">
    <source>
        <dbReference type="Proteomes" id="UP001597110"/>
    </source>
</evidence>
<evidence type="ECO:0008006" key="4">
    <source>
        <dbReference type="Google" id="ProtNLM"/>
    </source>
</evidence>
<keyword evidence="1" id="KW-0732">Signal</keyword>
<protein>
    <recommendedName>
        <fullName evidence="4">Secreted protein</fullName>
    </recommendedName>
</protein>
<organism evidence="2 3">
    <name type="scientific">Lysobacter brunescens</name>
    <dbReference type="NCBI Taxonomy" id="262323"/>
    <lineage>
        <taxon>Bacteria</taxon>
        <taxon>Pseudomonadati</taxon>
        <taxon>Pseudomonadota</taxon>
        <taxon>Gammaproteobacteria</taxon>
        <taxon>Lysobacterales</taxon>
        <taxon>Lysobacteraceae</taxon>
        <taxon>Lysobacter</taxon>
    </lineage>
</organism>
<feature type="signal peptide" evidence="1">
    <location>
        <begin position="1"/>
        <end position="23"/>
    </location>
</feature>
<reference evidence="3" key="1">
    <citation type="journal article" date="2019" name="Int. J. Syst. Evol. Microbiol.">
        <title>The Global Catalogue of Microorganisms (GCM) 10K type strain sequencing project: providing services to taxonomists for standard genome sequencing and annotation.</title>
        <authorList>
            <consortium name="The Broad Institute Genomics Platform"/>
            <consortium name="The Broad Institute Genome Sequencing Center for Infectious Disease"/>
            <person name="Wu L."/>
            <person name="Ma J."/>
        </authorList>
    </citation>
    <scope>NUCLEOTIDE SEQUENCE [LARGE SCALE GENOMIC DNA]</scope>
    <source>
        <strain evidence="3">CCUG 55585</strain>
    </source>
</reference>
<evidence type="ECO:0000256" key="1">
    <source>
        <dbReference type="SAM" id="SignalP"/>
    </source>
</evidence>
<dbReference type="RefSeq" id="WP_386826154.1">
    <property type="nucleotide sequence ID" value="NZ_JBHTIF010000005.1"/>
</dbReference>
<proteinExistence type="predicted"/>
<gene>
    <name evidence="2" type="ORF">ACFQ0E_17865</name>
</gene>
<evidence type="ECO:0000313" key="2">
    <source>
        <dbReference type="EMBL" id="MFD0727465.1"/>
    </source>
</evidence>
<accession>A0ABW2YGB2</accession>
<dbReference type="EMBL" id="JBHTIF010000005">
    <property type="protein sequence ID" value="MFD0727465.1"/>
    <property type="molecule type" value="Genomic_DNA"/>
</dbReference>
<sequence length="101" mass="10584">MKSILAALVLTLSIAAASAPASAARIGAGTLDPVGPTPYVPGVWRAKVRYVNVTTRPDGTVSSYSYINITADSQVYCEGQLASLTGTPGVTVVDWCWFDAY</sequence>
<name>A0ABW2YGB2_9GAMM</name>
<feature type="chain" id="PRO_5045811188" description="Secreted protein" evidence="1">
    <location>
        <begin position="24"/>
        <end position="101"/>
    </location>
</feature>